<dbReference type="Gene3D" id="3.40.710.10">
    <property type="entry name" value="DD-peptidase/beta-lactamase superfamily"/>
    <property type="match status" value="1"/>
</dbReference>
<evidence type="ECO:0000256" key="10">
    <source>
        <dbReference type="SAM" id="Phobius"/>
    </source>
</evidence>
<dbReference type="Pfam" id="PF00768">
    <property type="entry name" value="Peptidase_S11"/>
    <property type="match status" value="1"/>
</dbReference>
<dbReference type="SUPFAM" id="SSF56601">
    <property type="entry name" value="beta-lactamase/transpeptidase-like"/>
    <property type="match status" value="1"/>
</dbReference>
<dbReference type="InterPro" id="IPR018044">
    <property type="entry name" value="Peptidase_S11"/>
</dbReference>
<dbReference type="GO" id="GO:0008800">
    <property type="term" value="F:beta-lactamase activity"/>
    <property type="evidence" value="ECO:0007669"/>
    <property type="project" value="InterPro"/>
</dbReference>
<dbReference type="RefSeq" id="WP_115246685.1">
    <property type="nucleotide sequence ID" value="NZ_UHFG01000004.1"/>
</dbReference>
<evidence type="ECO:0000256" key="6">
    <source>
        <dbReference type="ARBA" id="ARBA00023316"/>
    </source>
</evidence>
<dbReference type="InterPro" id="IPR012338">
    <property type="entry name" value="Beta-lactam/transpept-like"/>
</dbReference>
<dbReference type="AlphaFoldDB" id="A0A380JXM2"/>
<keyword evidence="10" id="KW-1133">Transmembrane helix</keyword>
<keyword evidence="6" id="KW-0961">Cell wall biogenesis/degradation</keyword>
<dbReference type="GO" id="GO:0071555">
    <property type="term" value="P:cell wall organization"/>
    <property type="evidence" value="ECO:0007669"/>
    <property type="project" value="UniProtKB-KW"/>
</dbReference>
<dbReference type="GO" id="GO:0006508">
    <property type="term" value="P:proteolysis"/>
    <property type="evidence" value="ECO:0007669"/>
    <property type="project" value="InterPro"/>
</dbReference>
<dbReference type="GO" id="GO:0009002">
    <property type="term" value="F:serine-type D-Ala-D-Ala carboxypeptidase activity"/>
    <property type="evidence" value="ECO:0007669"/>
    <property type="project" value="UniProtKB-EC"/>
</dbReference>
<dbReference type="InterPro" id="IPR000871">
    <property type="entry name" value="Beta-lactam_class-A"/>
</dbReference>
<feature type="signal peptide" evidence="11">
    <location>
        <begin position="1"/>
        <end position="23"/>
    </location>
</feature>
<keyword evidence="13" id="KW-0645">Protease</keyword>
<accession>A0A380JXM2</accession>
<keyword evidence="3 13" id="KW-0378">Hydrolase</keyword>
<dbReference type="GO" id="GO:0030655">
    <property type="term" value="P:beta-lactam antibiotic catabolic process"/>
    <property type="evidence" value="ECO:0007669"/>
    <property type="project" value="InterPro"/>
</dbReference>
<feature type="chain" id="PRO_5016895805" evidence="11">
    <location>
        <begin position="24"/>
        <end position="393"/>
    </location>
</feature>
<dbReference type="GO" id="GO:0008360">
    <property type="term" value="P:regulation of cell shape"/>
    <property type="evidence" value="ECO:0007669"/>
    <property type="project" value="UniProtKB-KW"/>
</dbReference>
<evidence type="ECO:0000256" key="2">
    <source>
        <dbReference type="ARBA" id="ARBA00022729"/>
    </source>
</evidence>
<feature type="transmembrane region" description="Helical" evidence="10">
    <location>
        <begin position="368"/>
        <end position="390"/>
    </location>
</feature>
<evidence type="ECO:0000256" key="1">
    <source>
        <dbReference type="ARBA" id="ARBA00007164"/>
    </source>
</evidence>
<dbReference type="GO" id="GO:0046677">
    <property type="term" value="P:response to antibiotic"/>
    <property type="evidence" value="ECO:0007669"/>
    <property type="project" value="InterPro"/>
</dbReference>
<evidence type="ECO:0000256" key="11">
    <source>
        <dbReference type="SAM" id="SignalP"/>
    </source>
</evidence>
<dbReference type="Proteomes" id="UP000254797">
    <property type="component" value="Unassembled WGS sequence"/>
</dbReference>
<keyword evidence="2 11" id="KW-0732">Signal</keyword>
<evidence type="ECO:0000313" key="13">
    <source>
        <dbReference type="EMBL" id="SUN51463.1"/>
    </source>
</evidence>
<evidence type="ECO:0000256" key="3">
    <source>
        <dbReference type="ARBA" id="ARBA00022801"/>
    </source>
</evidence>
<dbReference type="InterPro" id="IPR001967">
    <property type="entry name" value="Peptidase_S11_N"/>
</dbReference>
<feature type="binding site" evidence="8">
    <location>
        <position position="261"/>
    </location>
    <ligand>
        <name>substrate</name>
    </ligand>
</feature>
<protein>
    <submittedName>
        <fullName evidence="13">D-alanyl-D-alanine serine-type carboxypeptidase</fullName>
        <ecNumber evidence="13">3.4.16.4</ecNumber>
    </submittedName>
</protein>
<feature type="active site" description="Proton acceptor" evidence="7">
    <location>
        <position position="73"/>
    </location>
</feature>
<reference evidence="13 14" key="1">
    <citation type="submission" date="2018-06" db="EMBL/GenBank/DDBJ databases">
        <authorList>
            <consortium name="Pathogen Informatics"/>
            <person name="Doyle S."/>
        </authorList>
    </citation>
    <scope>NUCLEOTIDE SEQUENCE [LARGE SCALE GENOMIC DNA]</scope>
    <source>
        <strain evidence="13 14">NCTC4670</strain>
    </source>
</reference>
<proteinExistence type="inferred from homology"/>
<keyword evidence="4" id="KW-0133">Cell shape</keyword>
<dbReference type="PANTHER" id="PTHR35333">
    <property type="entry name" value="BETA-LACTAMASE"/>
    <property type="match status" value="1"/>
</dbReference>
<name>A0A380JXM2_STRDY</name>
<feature type="active site" evidence="7">
    <location>
        <position position="134"/>
    </location>
</feature>
<evidence type="ECO:0000259" key="12">
    <source>
        <dbReference type="Pfam" id="PF00768"/>
    </source>
</evidence>
<sequence length="393" mass="43715">MIKRIALVIFTVMCFLIMPVSHAEDIMDITRQAGYTISEVNRPKASIVVDANTSDILWQDNIDIPRDPASMSKMFTLYVLFEELAKGKITMDTTVTATETDQAIAKIYEISNNNIVAGVAYPIRDLITMTAVPSSNAATVMIANYLSNNDASAFIDRINATAKKLGMTNTHFSNASGAAAQAFQGYYNPTKYDLSAANITTARDLAKLLYAFLKKYPQIIDFTNQSVVHTMVGTPYEEEFHTYNYSLPNNQFGMEGVDGLKTGSSPSAAFNAMVTAKRGNTRLITIVMGVGDWSDQNGEFYRHPFVNALTEKGFSDSKSLTKAARKKLEKLVSQKKKENLPKQHRTKPAKNYSILEKVEQFINHNHTFFLICLGIFMVVILLLAIIAYTMGRQ</sequence>
<evidence type="ECO:0000256" key="7">
    <source>
        <dbReference type="PIRSR" id="PIRSR618044-1"/>
    </source>
</evidence>
<evidence type="ECO:0000256" key="8">
    <source>
        <dbReference type="PIRSR" id="PIRSR618044-2"/>
    </source>
</evidence>
<comment type="similarity">
    <text evidence="1 9">Belongs to the peptidase S11 family.</text>
</comment>
<dbReference type="GO" id="GO:0009252">
    <property type="term" value="P:peptidoglycan biosynthetic process"/>
    <property type="evidence" value="ECO:0007669"/>
    <property type="project" value="UniProtKB-KW"/>
</dbReference>
<feature type="active site" description="Acyl-ester intermediate" evidence="7">
    <location>
        <position position="70"/>
    </location>
</feature>
<evidence type="ECO:0000313" key="14">
    <source>
        <dbReference type="Proteomes" id="UP000254797"/>
    </source>
</evidence>
<gene>
    <name evidence="13" type="primary">dacA_3</name>
    <name evidence="13" type="ORF">NCTC4670_02020</name>
</gene>
<keyword evidence="10" id="KW-0812">Transmembrane</keyword>
<keyword evidence="5" id="KW-0573">Peptidoglycan synthesis</keyword>
<keyword evidence="13" id="KW-0121">Carboxypeptidase</keyword>
<evidence type="ECO:0000256" key="4">
    <source>
        <dbReference type="ARBA" id="ARBA00022960"/>
    </source>
</evidence>
<dbReference type="EMBL" id="UHFG01000004">
    <property type="protein sequence ID" value="SUN51463.1"/>
    <property type="molecule type" value="Genomic_DNA"/>
</dbReference>
<dbReference type="EC" id="3.4.16.4" evidence="13"/>
<keyword evidence="10" id="KW-0472">Membrane</keyword>
<dbReference type="PANTHER" id="PTHR35333:SF4">
    <property type="entry name" value="SLR0121 PROTEIN"/>
    <property type="match status" value="1"/>
</dbReference>
<organism evidence="13 14">
    <name type="scientific">Streptococcus dysgalactiae subsp. dysgalactiae</name>
    <dbReference type="NCBI Taxonomy" id="99822"/>
    <lineage>
        <taxon>Bacteria</taxon>
        <taxon>Bacillati</taxon>
        <taxon>Bacillota</taxon>
        <taxon>Bacilli</taxon>
        <taxon>Lactobacillales</taxon>
        <taxon>Streptococcaceae</taxon>
        <taxon>Streptococcus</taxon>
    </lineage>
</organism>
<feature type="domain" description="Peptidase S11 D-alanyl-D-alanine carboxypeptidase A N-terminal" evidence="12">
    <location>
        <begin position="44"/>
        <end position="290"/>
    </location>
</feature>
<evidence type="ECO:0000256" key="5">
    <source>
        <dbReference type="ARBA" id="ARBA00022984"/>
    </source>
</evidence>
<evidence type="ECO:0000256" key="9">
    <source>
        <dbReference type="RuleBase" id="RU004016"/>
    </source>
</evidence>
<dbReference type="PRINTS" id="PR00725">
    <property type="entry name" value="DADACBPTASE1"/>
</dbReference>